<protein>
    <submittedName>
        <fullName evidence="2">Uncharacterized protein</fullName>
    </submittedName>
</protein>
<evidence type="ECO:0000313" key="2">
    <source>
        <dbReference type="EMBL" id="CAN69629.1"/>
    </source>
</evidence>
<gene>
    <name evidence="2" type="ORF">VITISV_029855</name>
</gene>
<evidence type="ECO:0000256" key="1">
    <source>
        <dbReference type="SAM" id="MobiDB-lite"/>
    </source>
</evidence>
<organism evidence="2">
    <name type="scientific">Vitis vinifera</name>
    <name type="common">Grape</name>
    <dbReference type="NCBI Taxonomy" id="29760"/>
    <lineage>
        <taxon>Eukaryota</taxon>
        <taxon>Viridiplantae</taxon>
        <taxon>Streptophyta</taxon>
        <taxon>Embryophyta</taxon>
        <taxon>Tracheophyta</taxon>
        <taxon>Spermatophyta</taxon>
        <taxon>Magnoliopsida</taxon>
        <taxon>eudicotyledons</taxon>
        <taxon>Gunneridae</taxon>
        <taxon>Pentapetalae</taxon>
        <taxon>rosids</taxon>
        <taxon>Vitales</taxon>
        <taxon>Vitaceae</taxon>
        <taxon>Viteae</taxon>
        <taxon>Vitis</taxon>
    </lineage>
</organism>
<sequence>MGQFGLRLLGTGCLFSYLTAPMPTMPSFLSYFRLDFYLGRGNIEWRTDRVIGSDNCVVQCRFPHRPNTYDLMDRGGVTSTNGRPQQEGQKNARVGHSRPNRSIEDLSEQEFQARFCISDTILIQLTNGETLSLVNISNNMIYFTKEQFVAHNVLLSNKNLQMLIENPKSFIISVFSRLAHPSLVARLTNSEARQACLEEREKKRQEGTLRQALAASHLTSSSIENEEDEMTSNLRARFRERQLVETMRPYIAYNMDKNKELLVDLETARSEVATARKLAEKGASLLRKVEEEKKTFQAEEGEADYGSREEEG</sequence>
<dbReference type="EMBL" id="AM445105">
    <property type="protein sequence ID" value="CAN69629.1"/>
    <property type="molecule type" value="Genomic_DNA"/>
</dbReference>
<proteinExistence type="predicted"/>
<reference evidence="2" key="1">
    <citation type="journal article" date="2007" name="PLoS ONE">
        <title>The first genome sequence of an elite grapevine cultivar (Pinot noir Vitis vinifera L.): coping with a highly heterozygous genome.</title>
        <authorList>
            <person name="Velasco R."/>
            <person name="Zharkikh A."/>
            <person name="Troggio M."/>
            <person name="Cartwright D.A."/>
            <person name="Cestaro A."/>
            <person name="Pruss D."/>
            <person name="Pindo M."/>
            <person name="FitzGerald L.M."/>
            <person name="Vezzulli S."/>
            <person name="Reid J."/>
            <person name="Malacarne G."/>
            <person name="Iliev D."/>
            <person name="Coppola G."/>
            <person name="Wardell B."/>
            <person name="Micheletti D."/>
            <person name="Macalma T."/>
            <person name="Facci M."/>
            <person name="Mitchell J.T."/>
            <person name="Perazzolli M."/>
            <person name="Eldredge G."/>
            <person name="Gatto P."/>
            <person name="Oyzerski R."/>
            <person name="Moretto M."/>
            <person name="Gutin N."/>
            <person name="Stefanini M."/>
            <person name="Chen Y."/>
            <person name="Segala C."/>
            <person name="Davenport C."/>
            <person name="Dematte L."/>
            <person name="Mraz A."/>
            <person name="Battilana J."/>
            <person name="Stormo K."/>
            <person name="Costa F."/>
            <person name="Tao Q."/>
            <person name="Si-Ammour A."/>
            <person name="Harkins T."/>
            <person name="Lackey A."/>
            <person name="Perbost C."/>
            <person name="Taillon B."/>
            <person name="Stella A."/>
            <person name="Solovyev V."/>
            <person name="Fawcett J.A."/>
            <person name="Sterck L."/>
            <person name="Vandepoele K."/>
            <person name="Grando S.M."/>
            <person name="Toppo S."/>
            <person name="Moser C."/>
            <person name="Lanchbury J."/>
            <person name="Bogden R."/>
            <person name="Skolnick M."/>
            <person name="Sgaramella V."/>
            <person name="Bhatnagar S.K."/>
            <person name="Fontana P."/>
            <person name="Gutin A."/>
            <person name="Van de Peer Y."/>
            <person name="Salamini F."/>
            <person name="Viola R."/>
        </authorList>
    </citation>
    <scope>NUCLEOTIDE SEQUENCE</scope>
</reference>
<accession>A5B387</accession>
<feature type="region of interest" description="Disordered" evidence="1">
    <location>
        <begin position="291"/>
        <end position="312"/>
    </location>
</feature>
<dbReference type="AlphaFoldDB" id="A5B387"/>
<feature type="region of interest" description="Disordered" evidence="1">
    <location>
        <begin position="71"/>
        <end position="100"/>
    </location>
</feature>
<feature type="compositionally biased region" description="Polar residues" evidence="1">
    <location>
        <begin position="77"/>
        <end position="89"/>
    </location>
</feature>
<name>A5B387_VITVI</name>